<dbReference type="SUPFAM" id="SSF47473">
    <property type="entry name" value="EF-hand"/>
    <property type="match status" value="1"/>
</dbReference>
<dbReference type="InterPro" id="IPR002048">
    <property type="entry name" value="EF_hand_dom"/>
</dbReference>
<proteinExistence type="predicted"/>
<keyword evidence="1" id="KW-0479">Metal-binding</keyword>
<dbReference type="InterPro" id="IPR018247">
    <property type="entry name" value="EF_Hand_1_Ca_BS"/>
</dbReference>
<comment type="caution">
    <text evidence="4">The sequence shown here is derived from an EMBL/GenBank/DDBJ whole genome shotgun (WGS) entry which is preliminary data.</text>
</comment>
<dbReference type="PROSITE" id="PS00018">
    <property type="entry name" value="EF_HAND_1"/>
    <property type="match status" value="1"/>
</dbReference>
<keyword evidence="5" id="KW-1185">Reference proteome</keyword>
<dbReference type="AlphaFoldDB" id="A0AAN8A9Z5"/>
<reference evidence="4 5" key="1">
    <citation type="journal article" date="2023" name="Genes (Basel)">
        <title>Chromosome-Level Genome Assembly and Circadian Gene Repertoire of the Patagonia Blennie Eleginops maclovinus-The Closest Ancestral Proxy of Antarctic Cryonotothenioids.</title>
        <authorList>
            <person name="Cheng C.C."/>
            <person name="Rivera-Colon A.G."/>
            <person name="Minhas B.F."/>
            <person name="Wilson L."/>
            <person name="Rayamajhi N."/>
            <person name="Vargas-Chacoff L."/>
            <person name="Catchen J.M."/>
        </authorList>
    </citation>
    <scope>NUCLEOTIDE SEQUENCE [LARGE SCALE GENOMIC DNA]</scope>
    <source>
        <strain evidence="4">JMC-PN-2008</strain>
    </source>
</reference>
<name>A0AAN8A9Z5_ELEMC</name>
<organism evidence="4 5">
    <name type="scientific">Eleginops maclovinus</name>
    <name type="common">Patagonian blennie</name>
    <name type="synonym">Eleginus maclovinus</name>
    <dbReference type="NCBI Taxonomy" id="56733"/>
    <lineage>
        <taxon>Eukaryota</taxon>
        <taxon>Metazoa</taxon>
        <taxon>Chordata</taxon>
        <taxon>Craniata</taxon>
        <taxon>Vertebrata</taxon>
        <taxon>Euteleostomi</taxon>
        <taxon>Actinopterygii</taxon>
        <taxon>Neopterygii</taxon>
        <taxon>Teleostei</taxon>
        <taxon>Neoteleostei</taxon>
        <taxon>Acanthomorphata</taxon>
        <taxon>Eupercaria</taxon>
        <taxon>Perciformes</taxon>
        <taxon>Notothenioidei</taxon>
        <taxon>Eleginopidae</taxon>
        <taxon>Eleginops</taxon>
    </lineage>
</organism>
<dbReference type="InterPro" id="IPR011992">
    <property type="entry name" value="EF-hand-dom_pair"/>
</dbReference>
<evidence type="ECO:0000313" key="5">
    <source>
        <dbReference type="Proteomes" id="UP001346869"/>
    </source>
</evidence>
<dbReference type="Pfam" id="PF00036">
    <property type="entry name" value="EF-hand_1"/>
    <property type="match status" value="1"/>
</dbReference>
<sequence length="89" mass="10224">MCEVFNTNKNENGKMDKETFLRVVKEELPYFEKAAAQNNCDIFSNVDLDNDGFVDFEEFAKMVCCCACASNVDMEEACINMRRNKTDDL</sequence>
<reference evidence="4 5" key="2">
    <citation type="journal article" date="2023" name="Mol. Biol. Evol.">
        <title>Genomics of Secondarily Temperate Adaptation in the Only Non-Antarctic Icefish.</title>
        <authorList>
            <person name="Rivera-Colon A.G."/>
            <person name="Rayamajhi N."/>
            <person name="Minhas B.F."/>
            <person name="Madrigal G."/>
            <person name="Bilyk K.T."/>
            <person name="Yoon V."/>
            <person name="Hune M."/>
            <person name="Gregory S."/>
            <person name="Cheng C.H.C."/>
            <person name="Catchen J.M."/>
        </authorList>
    </citation>
    <scope>NUCLEOTIDE SEQUENCE [LARGE SCALE GENOMIC DNA]</scope>
    <source>
        <strain evidence="4">JMC-PN-2008</strain>
    </source>
</reference>
<dbReference type="Proteomes" id="UP001346869">
    <property type="component" value="Unassembled WGS sequence"/>
</dbReference>
<dbReference type="PROSITE" id="PS50222">
    <property type="entry name" value="EF_HAND_2"/>
    <property type="match status" value="1"/>
</dbReference>
<accession>A0AAN8A9Z5</accession>
<evidence type="ECO:0000313" key="4">
    <source>
        <dbReference type="EMBL" id="KAK5854906.1"/>
    </source>
</evidence>
<evidence type="ECO:0000256" key="2">
    <source>
        <dbReference type="ARBA" id="ARBA00022837"/>
    </source>
</evidence>
<dbReference type="Gene3D" id="1.10.238.10">
    <property type="entry name" value="EF-hand"/>
    <property type="match status" value="1"/>
</dbReference>
<dbReference type="GO" id="GO:0005509">
    <property type="term" value="F:calcium ion binding"/>
    <property type="evidence" value="ECO:0007669"/>
    <property type="project" value="InterPro"/>
</dbReference>
<dbReference type="CDD" id="cd00051">
    <property type="entry name" value="EFh"/>
    <property type="match status" value="1"/>
</dbReference>
<dbReference type="EMBL" id="JAUZQC010000018">
    <property type="protein sequence ID" value="KAK5854906.1"/>
    <property type="molecule type" value="Genomic_DNA"/>
</dbReference>
<evidence type="ECO:0000259" key="3">
    <source>
        <dbReference type="PROSITE" id="PS50222"/>
    </source>
</evidence>
<evidence type="ECO:0000256" key="1">
    <source>
        <dbReference type="ARBA" id="ARBA00022723"/>
    </source>
</evidence>
<gene>
    <name evidence="4" type="ORF">PBY51_005057</name>
</gene>
<protein>
    <recommendedName>
        <fullName evidence="3">EF-hand domain-containing protein</fullName>
    </recommendedName>
</protein>
<feature type="domain" description="EF-hand" evidence="3">
    <location>
        <begin position="41"/>
        <end position="69"/>
    </location>
</feature>
<keyword evidence="2" id="KW-0106">Calcium</keyword>